<feature type="domain" description="Calponin-homology (CH)" evidence="1">
    <location>
        <begin position="7"/>
        <end position="116"/>
    </location>
</feature>
<dbReference type="SMART" id="SM00033">
    <property type="entry name" value="CH"/>
    <property type="match status" value="2"/>
</dbReference>
<keyword evidence="3" id="KW-1185">Reference proteome</keyword>
<dbReference type="Gene3D" id="1.10.418.10">
    <property type="entry name" value="Calponin-like domain"/>
    <property type="match status" value="2"/>
</dbReference>
<dbReference type="InterPro" id="IPR036872">
    <property type="entry name" value="CH_dom_sf"/>
</dbReference>
<dbReference type="SUPFAM" id="SSF47576">
    <property type="entry name" value="Calponin-homology domain, CH-domain"/>
    <property type="match status" value="1"/>
</dbReference>
<dbReference type="GO" id="GO:0007010">
    <property type="term" value="P:cytoskeleton organization"/>
    <property type="evidence" value="ECO:0007669"/>
    <property type="project" value="UniProtKB-ARBA"/>
</dbReference>
<evidence type="ECO:0000313" key="3">
    <source>
        <dbReference type="Proteomes" id="UP000268321"/>
    </source>
</evidence>
<dbReference type="Pfam" id="PF00307">
    <property type="entry name" value="CH"/>
    <property type="match status" value="2"/>
</dbReference>
<feature type="domain" description="Calponin-homology (CH)" evidence="1">
    <location>
        <begin position="130"/>
        <end position="241"/>
    </location>
</feature>
<dbReference type="InterPro" id="IPR001715">
    <property type="entry name" value="CH_dom"/>
</dbReference>
<dbReference type="AlphaFoldDB" id="A0A4V1J2T9"/>
<protein>
    <recommendedName>
        <fullName evidence="1">Calponin-homology (CH) domain-containing protein</fullName>
    </recommendedName>
</protein>
<dbReference type="PROSITE" id="PS50021">
    <property type="entry name" value="CH"/>
    <property type="match status" value="2"/>
</dbReference>
<accession>A0A4V1J2T9</accession>
<proteinExistence type="predicted"/>
<sequence>MVEEWVSTQHRSMARWVSSKVSREVQDLTEDLADGTVLIEFVNKLVEESGTSSYVLTPIYKRPHLTLQKVENVDDFLKFCRLVLKINTCNISAEDVVTGNLKLLLGLIWTLFLYLFSRVNAVSNDSRSIGDIKKILLLWVNTVGRSRALPEVHNFNKDWSLQQEKRPDLILATILDYYMPGLIAYHTYATGKKYANLESLIALAETKLSIPNLADAQDFNVLVPDEKCVVLYLLQWYLHFEQDHGGAVLAPDTLLQFNHGQVASFIEHVVCAVKYKDKYETKALRFLNQLNTHLAKIAGLLLDVDDSRLCDTTIEEVNSFCIALPTDEHLAKFSAQSEQFAAIVNSFSYLFCVLDKFNHFRTEVKPVLATQDLPELHALFRSVNFELKKCGLPGYEPFKQLSLPVLMSKLLSLEALETKLRARLNTQLAALDQSSLRKIDTNIEYLLQNLRTRGKLVCHQVSRYAECLDHLRKCKAQLRQYREAMSEKHSVAELRVLIDSIDTLEVPATPKLPEVSEYMEFKELVERQTNQKNLTFHDLSWFFKSALSPEQYKSAIVKEFTKLIPTRKLLTLSESDDLLGTLSLDDSDTGHSSIFDRMLKRLEYKLSGTHNRLYDLVLFVSQLENGFSIHW</sequence>
<organism evidence="2 3">
    <name type="scientific">Metschnikowia bicuspidata</name>
    <dbReference type="NCBI Taxonomy" id="27322"/>
    <lineage>
        <taxon>Eukaryota</taxon>
        <taxon>Fungi</taxon>
        <taxon>Dikarya</taxon>
        <taxon>Ascomycota</taxon>
        <taxon>Saccharomycotina</taxon>
        <taxon>Pichiomycetes</taxon>
        <taxon>Metschnikowiaceae</taxon>
        <taxon>Metschnikowia</taxon>
    </lineage>
</organism>
<dbReference type="EMBL" id="ML004477">
    <property type="protein sequence ID" value="RKP29719.1"/>
    <property type="molecule type" value="Genomic_DNA"/>
</dbReference>
<dbReference type="Proteomes" id="UP000268321">
    <property type="component" value="Unassembled WGS sequence"/>
</dbReference>
<dbReference type="OrthoDB" id="10017054at2759"/>
<reference evidence="3" key="1">
    <citation type="journal article" date="2018" name="Nat. Microbiol.">
        <title>Leveraging single-cell genomics to expand the fungal tree of life.</title>
        <authorList>
            <person name="Ahrendt S.R."/>
            <person name="Quandt C.A."/>
            <person name="Ciobanu D."/>
            <person name="Clum A."/>
            <person name="Salamov A."/>
            <person name="Andreopoulos B."/>
            <person name="Cheng J.F."/>
            <person name="Woyke T."/>
            <person name="Pelin A."/>
            <person name="Henrissat B."/>
            <person name="Reynolds N.K."/>
            <person name="Benny G.L."/>
            <person name="Smith M.E."/>
            <person name="James T.Y."/>
            <person name="Grigoriev I.V."/>
        </authorList>
    </citation>
    <scope>NUCLEOTIDE SEQUENCE [LARGE SCALE GENOMIC DNA]</scope>
    <source>
        <strain evidence="3">Baker2002</strain>
    </source>
</reference>
<name>A0A4V1J2T9_9ASCO</name>
<dbReference type="PANTHER" id="PTHR11915">
    <property type="entry name" value="SPECTRIN/FILAMIN RELATED CYTOSKELETAL PROTEIN"/>
    <property type="match status" value="1"/>
</dbReference>
<evidence type="ECO:0000259" key="1">
    <source>
        <dbReference type="PROSITE" id="PS50021"/>
    </source>
</evidence>
<gene>
    <name evidence="2" type="ORF">METBISCDRAFT_23989</name>
</gene>
<evidence type="ECO:0000313" key="2">
    <source>
        <dbReference type="EMBL" id="RKP29719.1"/>
    </source>
</evidence>